<sequence>METIARIRREHAKGKSIRAIARSLKVSRETVTKYLRSGETAPRYERQHQPLPKLAGFQEELERLITENERRPARDRLDYLGLFGRLKDAGFQGGYDTVRRYIKRFKQRQPPSGPVNAYVPLTFAPAEAYQFDWAEEWIILDGVTTKVQVAHARLCHSRMPFVAVYPRQTQEQPC</sequence>
<dbReference type="GO" id="GO:0032196">
    <property type="term" value="P:transposition"/>
    <property type="evidence" value="ECO:0007669"/>
    <property type="project" value="UniProtKB-KW"/>
</dbReference>
<dbReference type="AlphaFoldDB" id="A0A6N1ASG2"/>
<dbReference type="SUPFAM" id="SSF46689">
    <property type="entry name" value="Homeodomain-like"/>
    <property type="match status" value="1"/>
</dbReference>
<dbReference type="InterPro" id="IPR006120">
    <property type="entry name" value="Resolvase_HTH_dom"/>
</dbReference>
<evidence type="ECO:0000313" key="7">
    <source>
        <dbReference type="Proteomes" id="UP000509702"/>
    </source>
</evidence>
<evidence type="ECO:0000256" key="1">
    <source>
        <dbReference type="ARBA" id="ARBA00009277"/>
    </source>
</evidence>
<evidence type="ECO:0000256" key="2">
    <source>
        <dbReference type="ARBA" id="ARBA00022578"/>
    </source>
</evidence>
<dbReference type="PANTHER" id="PTHR35004:SF7">
    <property type="entry name" value="INTEGRASE PROTEIN"/>
    <property type="match status" value="1"/>
</dbReference>
<dbReference type="KEGG" id="aoz:HUE56_29765"/>
<dbReference type="EMBL" id="CP054622">
    <property type="protein sequence ID" value="QKS54691.1"/>
    <property type="molecule type" value="Genomic_DNA"/>
</dbReference>
<dbReference type="PANTHER" id="PTHR35004">
    <property type="entry name" value="TRANSPOSASE RV3428C-RELATED"/>
    <property type="match status" value="1"/>
</dbReference>
<reference evidence="6 7" key="1">
    <citation type="submission" date="2020-06" db="EMBL/GenBank/DDBJ databases">
        <title>Complete genome of Azosprillum oryzae KACC14407.</title>
        <authorList>
            <person name="Kim M."/>
            <person name="Park Y.-J."/>
            <person name="Shin J.-H."/>
        </authorList>
    </citation>
    <scope>NUCLEOTIDE SEQUENCE [LARGE SCALE GENOMIC DNA]</scope>
    <source>
        <strain evidence="6 7">KACC 14407</strain>
        <plasmid evidence="6 7">unnamed7</plasmid>
    </source>
</reference>
<evidence type="ECO:0000256" key="4">
    <source>
        <dbReference type="ARBA" id="ARBA00023172"/>
    </source>
</evidence>
<feature type="domain" description="HTH IS21-type" evidence="5">
    <location>
        <begin position="2"/>
        <end position="65"/>
    </location>
</feature>
<dbReference type="Proteomes" id="UP000509702">
    <property type="component" value="Plasmid unnamed7"/>
</dbReference>
<dbReference type="InterPro" id="IPR009057">
    <property type="entry name" value="Homeodomain-like_sf"/>
</dbReference>
<dbReference type="GO" id="GO:0003677">
    <property type="term" value="F:DNA binding"/>
    <property type="evidence" value="ECO:0007669"/>
    <property type="project" value="UniProtKB-KW"/>
</dbReference>
<dbReference type="Pfam" id="PF02796">
    <property type="entry name" value="HTH_7"/>
    <property type="match status" value="1"/>
</dbReference>
<evidence type="ECO:0000313" key="6">
    <source>
        <dbReference type="EMBL" id="QKS54691.1"/>
    </source>
</evidence>
<dbReference type="GO" id="GO:0000150">
    <property type="term" value="F:DNA strand exchange activity"/>
    <property type="evidence" value="ECO:0007669"/>
    <property type="project" value="InterPro"/>
</dbReference>
<name>A0A6N1ASG2_9PROT</name>
<comment type="similarity">
    <text evidence="1">Belongs to the transposase IS21/IS408/IS1162 family.</text>
</comment>
<geneLocation type="plasmid" evidence="6 7">
    <name>unnamed7</name>
</geneLocation>
<proteinExistence type="inferred from homology"/>
<keyword evidence="6" id="KW-0614">Plasmid</keyword>
<dbReference type="PROSITE" id="PS50531">
    <property type="entry name" value="HTH_IS21"/>
    <property type="match status" value="1"/>
</dbReference>
<dbReference type="Gene3D" id="1.10.10.60">
    <property type="entry name" value="Homeodomain-like"/>
    <property type="match status" value="1"/>
</dbReference>
<keyword evidence="4" id="KW-0233">DNA recombination</keyword>
<dbReference type="RefSeq" id="WP_169055100.1">
    <property type="nucleotide sequence ID" value="NZ_BSOV01000001.1"/>
</dbReference>
<keyword evidence="3" id="KW-0238">DNA-binding</keyword>
<accession>A0A6N1ASG2</accession>
<dbReference type="InterPro" id="IPR017894">
    <property type="entry name" value="HTH_IS21_transposase_type"/>
</dbReference>
<keyword evidence="2" id="KW-0815">Transposition</keyword>
<protein>
    <submittedName>
        <fullName evidence="6">Helix-turn-helix domain-containing protein</fullName>
    </submittedName>
</protein>
<organism evidence="6 7">
    <name type="scientific">Azospirillum oryzae</name>
    <dbReference type="NCBI Taxonomy" id="286727"/>
    <lineage>
        <taxon>Bacteria</taxon>
        <taxon>Pseudomonadati</taxon>
        <taxon>Pseudomonadota</taxon>
        <taxon>Alphaproteobacteria</taxon>
        <taxon>Rhodospirillales</taxon>
        <taxon>Azospirillaceae</taxon>
        <taxon>Azospirillum</taxon>
    </lineage>
</organism>
<evidence type="ECO:0000256" key="3">
    <source>
        <dbReference type="ARBA" id="ARBA00023125"/>
    </source>
</evidence>
<keyword evidence="7" id="KW-1185">Reference proteome</keyword>
<evidence type="ECO:0000259" key="5">
    <source>
        <dbReference type="PROSITE" id="PS50531"/>
    </source>
</evidence>
<gene>
    <name evidence="6" type="ORF">HUE56_29765</name>
</gene>